<organism evidence="1 2">
    <name type="scientific">Thalassomonas actiniarum</name>
    <dbReference type="NCBI Taxonomy" id="485447"/>
    <lineage>
        <taxon>Bacteria</taxon>
        <taxon>Pseudomonadati</taxon>
        <taxon>Pseudomonadota</taxon>
        <taxon>Gammaproteobacteria</taxon>
        <taxon>Alteromonadales</taxon>
        <taxon>Colwelliaceae</taxon>
        <taxon>Thalassomonas</taxon>
    </lineage>
</organism>
<dbReference type="EMBL" id="CP059736">
    <property type="protein sequence ID" value="WDE02644.1"/>
    <property type="molecule type" value="Genomic_DNA"/>
</dbReference>
<accession>A0AAE9YYE7</accession>
<evidence type="ECO:0000313" key="2">
    <source>
        <dbReference type="Proteomes" id="UP000032568"/>
    </source>
</evidence>
<protein>
    <submittedName>
        <fullName evidence="1">Uncharacterized protein</fullName>
    </submittedName>
</protein>
<dbReference type="AlphaFoldDB" id="A0AAE9YYE7"/>
<sequence>MNEHGYFKLASSQNVIFLWVKGPGNQETFDRYNAEFNALIEKEGYKNYAVLVMLGGENIMTPEVFASFQNILSARIDNGVKTIALFITDSNGTSITQQQVSKLYQATPDFNVQFFYSFDEAKQWLESFGFVVEHQAWQAFVKTLPLHL</sequence>
<dbReference type="Proteomes" id="UP000032568">
    <property type="component" value="Chromosome pTact"/>
</dbReference>
<evidence type="ECO:0000313" key="1">
    <source>
        <dbReference type="EMBL" id="WDE02644.1"/>
    </source>
</evidence>
<gene>
    <name evidence="1" type="ORF">SG35_030030</name>
</gene>
<reference evidence="1 2" key="1">
    <citation type="journal article" date="2015" name="Genome Announc.">
        <title>Draft Genome Sequences of Marine Isolates of Thalassomonas viridans and Thalassomonas actiniarum.</title>
        <authorList>
            <person name="Olonade I."/>
            <person name="van Zyl L.J."/>
            <person name="Trindade M."/>
        </authorList>
    </citation>
    <scope>NUCLEOTIDE SEQUENCE [LARGE SCALE GENOMIC DNA]</scope>
    <source>
        <strain evidence="1 2">A5K-106</strain>
    </source>
</reference>
<keyword evidence="2" id="KW-1185">Reference proteome</keyword>
<dbReference type="KEGG" id="tact:SG35_030030"/>
<dbReference type="RefSeq" id="WP_044835622.1">
    <property type="nucleotide sequence ID" value="NZ_CP059736.1"/>
</dbReference>
<reference evidence="1 2" key="2">
    <citation type="journal article" date="2022" name="Mar. Drugs">
        <title>Bioassay-Guided Fractionation Leads to the Detection of Cholic Acid Generated by the Rare Thalassomonas sp.</title>
        <authorList>
            <person name="Pheiffer F."/>
            <person name="Schneider Y.K."/>
            <person name="Hansen E.H."/>
            <person name="Andersen J.H."/>
            <person name="Isaksson J."/>
            <person name="Busche T."/>
            <person name="R C."/>
            <person name="Kalinowski J."/>
            <person name="Zyl L.V."/>
            <person name="Trindade M."/>
        </authorList>
    </citation>
    <scope>NUCLEOTIDE SEQUENCE [LARGE SCALE GENOMIC DNA]</scope>
    <source>
        <strain evidence="1 2">A5K-106</strain>
    </source>
</reference>
<proteinExistence type="predicted"/>
<name>A0AAE9YYE7_9GAMM</name>